<evidence type="ECO:0000256" key="3">
    <source>
        <dbReference type="ARBA" id="ARBA00022448"/>
    </source>
</evidence>
<dbReference type="InterPro" id="IPR004667">
    <property type="entry name" value="ADP_ATP_car_bac_type"/>
</dbReference>
<dbReference type="InterPro" id="IPR036259">
    <property type="entry name" value="MFS_trans_sf"/>
</dbReference>
<comment type="subcellular location">
    <subcellularLocation>
        <location evidence="1 9">Membrane</location>
        <topology evidence="1 9">Multi-pass membrane protein</topology>
    </subcellularLocation>
</comment>
<keyword evidence="11" id="KW-1185">Reference proteome</keyword>
<accession>A0A0R0LUU8</accession>
<evidence type="ECO:0000256" key="6">
    <source>
        <dbReference type="ARBA" id="ARBA00022840"/>
    </source>
</evidence>
<comment type="similarity">
    <text evidence="2 9">Belongs to the ADP/ATP translocase tlc family.</text>
</comment>
<name>A0A0R0LUU8_9MICR</name>
<protein>
    <recommendedName>
        <fullName evidence="9">ADP,ATP carrier protein</fullName>
    </recommendedName>
</protein>
<dbReference type="GO" id="GO:0016020">
    <property type="term" value="C:membrane"/>
    <property type="evidence" value="ECO:0007669"/>
    <property type="project" value="UniProtKB-SubCell"/>
</dbReference>
<evidence type="ECO:0000256" key="7">
    <source>
        <dbReference type="ARBA" id="ARBA00022989"/>
    </source>
</evidence>
<evidence type="ECO:0000313" key="10">
    <source>
        <dbReference type="EMBL" id="KRH93171.1"/>
    </source>
</evidence>
<feature type="transmembrane region" description="Helical" evidence="9">
    <location>
        <begin position="506"/>
        <end position="527"/>
    </location>
</feature>
<proteinExistence type="inferred from homology"/>
<dbReference type="AlphaFoldDB" id="A0A0R0LUU8"/>
<feature type="transmembrane region" description="Helical" evidence="9">
    <location>
        <begin position="82"/>
        <end position="103"/>
    </location>
</feature>
<keyword evidence="3 9" id="KW-0813">Transport</keyword>
<sequence length="568" mass="64056">MEVDNSQRNGKNLPTETEVETQARSVGRKTFGIINIASIESSKFILMATQFFLISYVYAVLRELKDAFTLKRQLPASIQVMKLGFVPPVSIIASIIVAKLLSFSSNRKILMGALGFYAIYFLFYGFILLPFQETVEPSIHFAGDKFSDCKMKFRGIESLAAVIVTFTCWTSTLHFVMSEIWGSAVLCLLFMSFANDVCPFKQFIRFIPLFYIFSNIALIFSFFTIKAFEFYDASLSFINKEWLLRGMFGFLSFLVFLIWILGYIFKSMNLDSPLFVVESDKKKKKVSVGFGEGIRLMFKSKLVLAICCITLAYNIGTNMVETNYKSCLAKIAKNEGQSTSQIAGFLAYQQVIVGTIVTILLCTPFARLIQIFGWTTMGLVPTISAFFGFLGVFSFAAFNTSLDGTNFRFLNSLLSSYNQSSDQKNKYLYWELYVGLFIVSCFKITKYAAFDIAKETLSMRINKKYRARFKGIYDGVCGKLGKAGGSLLSTLCNAIMNENDIRSSSVIYFCLSMFIVFIWLYVVIYLGKKYHISIKNDEDVDIDIIGGKKGASLDDEELVPAEVKAKSQ</sequence>
<feature type="transmembrane region" description="Helical" evidence="9">
    <location>
        <begin position="302"/>
        <end position="320"/>
    </location>
</feature>
<dbReference type="GO" id="GO:0005524">
    <property type="term" value="F:ATP binding"/>
    <property type="evidence" value="ECO:0007669"/>
    <property type="project" value="UniProtKB-KW"/>
</dbReference>
<keyword evidence="8 9" id="KW-0472">Membrane</keyword>
<evidence type="ECO:0000256" key="8">
    <source>
        <dbReference type="ARBA" id="ARBA00023136"/>
    </source>
</evidence>
<dbReference type="VEuPathDB" id="MicrosporidiaDB:M153_1368000483"/>
<feature type="transmembrane region" description="Helical" evidence="9">
    <location>
        <begin position="109"/>
        <end position="131"/>
    </location>
</feature>
<organism evidence="10 11">
    <name type="scientific">Pseudoloma neurophilia</name>
    <dbReference type="NCBI Taxonomy" id="146866"/>
    <lineage>
        <taxon>Eukaryota</taxon>
        <taxon>Fungi</taxon>
        <taxon>Fungi incertae sedis</taxon>
        <taxon>Microsporidia</taxon>
        <taxon>Pseudoloma</taxon>
    </lineage>
</organism>
<dbReference type="Pfam" id="PF03219">
    <property type="entry name" value="TLC"/>
    <property type="match status" value="1"/>
</dbReference>
<reference evidence="10 11" key="1">
    <citation type="submission" date="2015-07" db="EMBL/GenBank/DDBJ databases">
        <title>The genome of Pseudoloma neurophilia, a relevant intracellular parasite of the zebrafish.</title>
        <authorList>
            <person name="Ndikumana S."/>
            <person name="Pelin A."/>
            <person name="Sanders J."/>
            <person name="Corradi N."/>
        </authorList>
    </citation>
    <scope>NUCLEOTIDE SEQUENCE [LARGE SCALE GENOMIC DNA]</scope>
    <source>
        <strain evidence="10 11">MK1</strain>
    </source>
</reference>
<evidence type="ECO:0000256" key="5">
    <source>
        <dbReference type="ARBA" id="ARBA00022741"/>
    </source>
</evidence>
<dbReference type="Proteomes" id="UP000051530">
    <property type="component" value="Unassembled WGS sequence"/>
</dbReference>
<feature type="transmembrane region" description="Helical" evidence="9">
    <location>
        <begin position="44"/>
        <end position="61"/>
    </location>
</feature>
<evidence type="ECO:0000256" key="9">
    <source>
        <dbReference type="RuleBase" id="RU363121"/>
    </source>
</evidence>
<feature type="transmembrane region" description="Helical" evidence="9">
    <location>
        <begin position="427"/>
        <end position="450"/>
    </location>
</feature>
<evidence type="ECO:0000256" key="4">
    <source>
        <dbReference type="ARBA" id="ARBA00022692"/>
    </source>
</evidence>
<gene>
    <name evidence="10" type="ORF">M153_1368000483</name>
</gene>
<keyword evidence="4 9" id="KW-0812">Transmembrane</keyword>
<evidence type="ECO:0000313" key="11">
    <source>
        <dbReference type="Proteomes" id="UP000051530"/>
    </source>
</evidence>
<keyword evidence="6 9" id="KW-0067">ATP-binding</keyword>
<dbReference type="GO" id="GO:0005471">
    <property type="term" value="F:ATP:ADP antiporter activity"/>
    <property type="evidence" value="ECO:0007669"/>
    <property type="project" value="InterPro"/>
</dbReference>
<evidence type="ECO:0000256" key="1">
    <source>
        <dbReference type="ARBA" id="ARBA00004141"/>
    </source>
</evidence>
<feature type="transmembrane region" description="Helical" evidence="9">
    <location>
        <begin position="378"/>
        <end position="398"/>
    </location>
</feature>
<comment type="caution">
    <text evidence="10">The sequence shown here is derived from an EMBL/GenBank/DDBJ whole genome shotgun (WGS) entry which is preliminary data.</text>
</comment>
<dbReference type="EMBL" id="LGUB01000454">
    <property type="protein sequence ID" value="KRH93171.1"/>
    <property type="molecule type" value="Genomic_DNA"/>
</dbReference>
<feature type="transmembrane region" description="Helical" evidence="9">
    <location>
        <begin position="210"/>
        <end position="231"/>
    </location>
</feature>
<feature type="transmembrane region" description="Helical" evidence="9">
    <location>
        <begin position="347"/>
        <end position="366"/>
    </location>
</feature>
<keyword evidence="7 9" id="KW-1133">Transmembrane helix</keyword>
<dbReference type="PANTHER" id="PTHR31187:SF1">
    <property type="entry name" value="ADP,ATP CARRIER PROTEIN 1"/>
    <property type="match status" value="1"/>
</dbReference>
<dbReference type="PANTHER" id="PTHR31187">
    <property type="match status" value="1"/>
</dbReference>
<dbReference type="OrthoDB" id="2190844at2759"/>
<feature type="transmembrane region" description="Helical" evidence="9">
    <location>
        <begin position="180"/>
        <end position="198"/>
    </location>
</feature>
<dbReference type="SUPFAM" id="SSF103473">
    <property type="entry name" value="MFS general substrate transporter"/>
    <property type="match status" value="1"/>
</dbReference>
<feature type="transmembrane region" description="Helical" evidence="9">
    <location>
        <begin position="243"/>
        <end position="265"/>
    </location>
</feature>
<evidence type="ECO:0000256" key="2">
    <source>
        <dbReference type="ARBA" id="ARBA00007127"/>
    </source>
</evidence>
<keyword evidence="5 9" id="KW-0547">Nucleotide-binding</keyword>